<dbReference type="Pfam" id="PF14539">
    <property type="entry name" value="DUF4442"/>
    <property type="match status" value="1"/>
</dbReference>
<dbReference type="Proteomes" id="UP001249020">
    <property type="component" value="Unassembled WGS sequence"/>
</dbReference>
<proteinExistence type="predicted"/>
<dbReference type="CDD" id="cd03443">
    <property type="entry name" value="PaaI_thioesterase"/>
    <property type="match status" value="1"/>
</dbReference>
<protein>
    <submittedName>
        <fullName evidence="1">DUF4442 domain-containing protein</fullName>
    </submittedName>
</protein>
<comment type="caution">
    <text evidence="1">The sequence shown here is derived from an EMBL/GenBank/DDBJ whole genome shotgun (WGS) entry which is preliminary data.</text>
</comment>
<accession>A0AAW8R3V5</accession>
<sequence length="164" mass="18542">MSVTNPLRTFADNAMKKPIWLRFKLLTWLFRYKVKLVGTCKIDIKDTDLQTVTFFVKNRKKVQNHIGSVHAATMALLAESATGFVVGVNLPGDKLPLIKSMNLKYIKRAYGDMQAVATLSDEQVDMLQTQAKGDFLVDVKVTDESGDEPVLAEMHWAWIEKPKK</sequence>
<evidence type="ECO:0000313" key="2">
    <source>
        <dbReference type="Proteomes" id="UP001249020"/>
    </source>
</evidence>
<dbReference type="Gene3D" id="3.10.129.10">
    <property type="entry name" value="Hotdog Thioesterase"/>
    <property type="match status" value="1"/>
</dbReference>
<dbReference type="AlphaFoldDB" id="A0AAW8R3V5"/>
<organism evidence="1 2">
    <name type="scientific">Brumicola blandensis</name>
    <dbReference type="NCBI Taxonomy" id="3075611"/>
    <lineage>
        <taxon>Bacteria</taxon>
        <taxon>Pseudomonadati</taxon>
        <taxon>Pseudomonadota</taxon>
        <taxon>Gammaproteobacteria</taxon>
        <taxon>Alteromonadales</taxon>
        <taxon>Alteromonadaceae</taxon>
        <taxon>Brumicola</taxon>
    </lineage>
</organism>
<dbReference type="RefSeq" id="WP_311361791.1">
    <property type="nucleotide sequence ID" value="NZ_JAVRIE010000004.1"/>
</dbReference>
<reference evidence="1 2" key="1">
    <citation type="submission" date="2023-09" db="EMBL/GenBank/DDBJ databases">
        <authorList>
            <person name="Rey-Velasco X."/>
        </authorList>
    </citation>
    <scope>NUCLEOTIDE SEQUENCE [LARGE SCALE GENOMIC DNA]</scope>
    <source>
        <strain evidence="1 2">W409</strain>
    </source>
</reference>
<name>A0AAW8R3V5_9ALTE</name>
<dbReference type="InterPro" id="IPR029069">
    <property type="entry name" value="HotDog_dom_sf"/>
</dbReference>
<dbReference type="EMBL" id="JAVRIE010000004">
    <property type="protein sequence ID" value="MDT0583012.1"/>
    <property type="molecule type" value="Genomic_DNA"/>
</dbReference>
<dbReference type="SUPFAM" id="SSF54637">
    <property type="entry name" value="Thioesterase/thiol ester dehydrase-isomerase"/>
    <property type="match status" value="1"/>
</dbReference>
<gene>
    <name evidence="1" type="ORF">RM544_10725</name>
</gene>
<dbReference type="InterPro" id="IPR027961">
    <property type="entry name" value="DUF4442"/>
</dbReference>
<evidence type="ECO:0000313" key="1">
    <source>
        <dbReference type="EMBL" id="MDT0583012.1"/>
    </source>
</evidence>
<keyword evidence="2" id="KW-1185">Reference proteome</keyword>